<dbReference type="SUPFAM" id="SSF54909">
    <property type="entry name" value="Dimeric alpha+beta barrel"/>
    <property type="match status" value="1"/>
</dbReference>
<evidence type="ECO:0000313" key="3">
    <source>
        <dbReference type="Proteomes" id="UP000276542"/>
    </source>
</evidence>
<dbReference type="Proteomes" id="UP000276542">
    <property type="component" value="Unassembled WGS sequence"/>
</dbReference>
<accession>A0A3A5H949</accession>
<comment type="caution">
    <text evidence="2">The sequence shown here is derived from an EMBL/GenBank/DDBJ whole genome shotgun (WGS) entry which is preliminary data.</text>
</comment>
<dbReference type="OrthoDB" id="3748813at2"/>
<dbReference type="RefSeq" id="WP_120059804.1">
    <property type="nucleotide sequence ID" value="NZ_QYRP01000002.1"/>
</dbReference>
<dbReference type="Gene3D" id="3.30.70.100">
    <property type="match status" value="1"/>
</dbReference>
<dbReference type="InterPro" id="IPR011008">
    <property type="entry name" value="Dimeric_a/b-barrel"/>
</dbReference>
<evidence type="ECO:0000259" key="1">
    <source>
        <dbReference type="PROSITE" id="PS51502"/>
    </source>
</evidence>
<dbReference type="EMBL" id="QYRP01000002">
    <property type="protein sequence ID" value="RJS45905.1"/>
    <property type="molecule type" value="Genomic_DNA"/>
</dbReference>
<dbReference type="Pfam" id="PF07876">
    <property type="entry name" value="Dabb"/>
    <property type="match status" value="1"/>
</dbReference>
<protein>
    <submittedName>
        <fullName evidence="2">Dabb family protein</fullName>
    </submittedName>
</protein>
<proteinExistence type="predicted"/>
<dbReference type="AlphaFoldDB" id="A0A3A5H949"/>
<dbReference type="PROSITE" id="PS51502">
    <property type="entry name" value="S_R_A_B_BARREL"/>
    <property type="match status" value="1"/>
</dbReference>
<gene>
    <name evidence="2" type="ORF">D4739_06485</name>
</gene>
<evidence type="ECO:0000313" key="2">
    <source>
        <dbReference type="EMBL" id="RJS45905.1"/>
    </source>
</evidence>
<reference evidence="3" key="1">
    <citation type="submission" date="2018-09" db="EMBL/GenBank/DDBJ databases">
        <authorList>
            <person name="Zhu H."/>
        </authorList>
    </citation>
    <scope>NUCLEOTIDE SEQUENCE [LARGE SCALE GENOMIC DNA]</scope>
    <source>
        <strain evidence="3">K1W22B-1</strain>
    </source>
</reference>
<feature type="domain" description="Stress-response A/B barrel" evidence="1">
    <location>
        <begin position="7"/>
        <end position="94"/>
    </location>
</feature>
<dbReference type="InterPro" id="IPR013097">
    <property type="entry name" value="Dabb"/>
</dbReference>
<keyword evidence="3" id="KW-1185">Reference proteome</keyword>
<organism evidence="2 3">
    <name type="scientific">Nocardioides cavernaquae</name>
    <dbReference type="NCBI Taxonomy" id="2321396"/>
    <lineage>
        <taxon>Bacteria</taxon>
        <taxon>Bacillati</taxon>
        <taxon>Actinomycetota</taxon>
        <taxon>Actinomycetes</taxon>
        <taxon>Propionibacteriales</taxon>
        <taxon>Nocardioidaceae</taxon>
        <taxon>Nocardioides</taxon>
    </lineage>
</organism>
<sequence>MSNDRVLRHVILFRLHEGADADRALELLRSFRPPGTLKWVIERSVDERKGVVIVEDSTFVDEAALDAFRVSPDHAEAVAFMRDNADWTVGDWWE</sequence>
<name>A0A3A5H949_9ACTN</name>
<dbReference type="SMART" id="SM00886">
    <property type="entry name" value="Dabb"/>
    <property type="match status" value="1"/>
</dbReference>